<dbReference type="Pfam" id="PF11974">
    <property type="entry name" value="bMG3"/>
    <property type="match status" value="1"/>
</dbReference>
<organism evidence="3 4">
    <name type="scientific">Klebsiella variicola</name>
    <dbReference type="NCBI Taxonomy" id="244366"/>
    <lineage>
        <taxon>Bacteria</taxon>
        <taxon>Pseudomonadati</taxon>
        <taxon>Pseudomonadota</taxon>
        <taxon>Gammaproteobacteria</taxon>
        <taxon>Enterobacterales</taxon>
        <taxon>Enterobacteriaceae</taxon>
        <taxon>Klebsiella/Raoultella group</taxon>
        <taxon>Klebsiella</taxon>
        <taxon>Klebsiella pneumoniae complex</taxon>
    </lineage>
</organism>
<sequence length="191" mass="20779">SGIDVQLLNAKGQTLAEAKSDSQGHVTLQTDKEAALLLARKEGQTTLLDLKLPALDLAEFSIAGAPGFSKQFFMFGPRDLYRPGETVILNALLRDSDGKPLAEQPVKLEVVQPDGQVIRSVMSKPVNGLYQFTYPLDSGAATGMWHIRASTGDNQPREWDFHVEDFMPERMALNLTPQAAPVAPDADVTFG</sequence>
<dbReference type="AlphaFoldDB" id="A0A2N5A3Z6"/>
<evidence type="ECO:0000259" key="1">
    <source>
        <dbReference type="Pfam" id="PF01835"/>
    </source>
</evidence>
<feature type="domain" description="Alpha-2-macroglobulin MG3" evidence="2">
    <location>
        <begin position="1"/>
        <end position="65"/>
    </location>
</feature>
<dbReference type="EMBL" id="PICB01003116">
    <property type="protein sequence ID" value="PLP36145.1"/>
    <property type="molecule type" value="Genomic_DNA"/>
</dbReference>
<accession>A0A2N5A3Z6</accession>
<feature type="non-terminal residue" evidence="3">
    <location>
        <position position="1"/>
    </location>
</feature>
<dbReference type="InterPro" id="IPR021868">
    <property type="entry name" value="Alpha_2_Macroglob_MG3"/>
</dbReference>
<reference evidence="3 4" key="1">
    <citation type="submission" date="2017-11" db="EMBL/GenBank/DDBJ databases">
        <authorList>
            <person name="Han C.G."/>
        </authorList>
    </citation>
    <scope>NUCLEOTIDE SEQUENCE [LARGE SCALE GENOMIC DNA]</scope>
    <source>
        <strain evidence="3 4">A5</strain>
    </source>
</reference>
<feature type="non-terminal residue" evidence="3">
    <location>
        <position position="191"/>
    </location>
</feature>
<feature type="domain" description="Macroglobulin" evidence="1">
    <location>
        <begin position="72"/>
        <end position="163"/>
    </location>
</feature>
<proteinExistence type="predicted"/>
<dbReference type="Gene3D" id="2.60.40.1930">
    <property type="match status" value="1"/>
</dbReference>
<name>A0A2N5A3Z6_KLEVA</name>
<evidence type="ECO:0000259" key="2">
    <source>
        <dbReference type="Pfam" id="PF11974"/>
    </source>
</evidence>
<evidence type="ECO:0000313" key="3">
    <source>
        <dbReference type="EMBL" id="PLP36145.1"/>
    </source>
</evidence>
<dbReference type="PANTHER" id="PTHR40094">
    <property type="entry name" value="ALPHA-2-MACROGLOBULIN HOMOLOG"/>
    <property type="match status" value="1"/>
</dbReference>
<dbReference type="Proteomes" id="UP000234473">
    <property type="component" value="Unassembled WGS sequence"/>
</dbReference>
<evidence type="ECO:0000313" key="4">
    <source>
        <dbReference type="Proteomes" id="UP000234473"/>
    </source>
</evidence>
<evidence type="ECO:0008006" key="5">
    <source>
        <dbReference type="Google" id="ProtNLM"/>
    </source>
</evidence>
<dbReference type="GO" id="GO:0004866">
    <property type="term" value="F:endopeptidase inhibitor activity"/>
    <property type="evidence" value="ECO:0007669"/>
    <property type="project" value="InterPro"/>
</dbReference>
<dbReference type="InterPro" id="IPR051802">
    <property type="entry name" value="YfhM-like"/>
</dbReference>
<protein>
    <recommendedName>
        <fullName evidence="5">Alpha-2-macroglobulin family protein</fullName>
    </recommendedName>
</protein>
<gene>
    <name evidence="3" type="ORF">CWM98_36615</name>
</gene>
<reference evidence="3 4" key="2">
    <citation type="submission" date="2018-01" db="EMBL/GenBank/DDBJ databases">
        <title>Genomic study of Klebsiella pneumoniae.</title>
        <authorList>
            <person name="Yang Y."/>
            <person name="Bicalho R."/>
        </authorList>
    </citation>
    <scope>NUCLEOTIDE SEQUENCE [LARGE SCALE GENOMIC DNA]</scope>
    <source>
        <strain evidence="3 4">A5</strain>
    </source>
</reference>
<dbReference type="Pfam" id="PF01835">
    <property type="entry name" value="MG2"/>
    <property type="match status" value="1"/>
</dbReference>
<dbReference type="InterPro" id="IPR002890">
    <property type="entry name" value="MG2"/>
</dbReference>
<comment type="caution">
    <text evidence="3">The sequence shown here is derived from an EMBL/GenBank/DDBJ whole genome shotgun (WGS) entry which is preliminary data.</text>
</comment>
<dbReference type="PANTHER" id="PTHR40094:SF1">
    <property type="entry name" value="UBIQUITIN DOMAIN-CONTAINING PROTEIN"/>
    <property type="match status" value="1"/>
</dbReference>